<dbReference type="InterPro" id="IPR037185">
    <property type="entry name" value="EmrE-like"/>
</dbReference>
<feature type="transmembrane region" description="Helical" evidence="7">
    <location>
        <begin position="241"/>
        <end position="260"/>
    </location>
</feature>
<feature type="transmembrane region" description="Helical" evidence="7">
    <location>
        <begin position="211"/>
        <end position="229"/>
    </location>
</feature>
<feature type="compositionally biased region" description="Pro residues" evidence="6">
    <location>
        <begin position="290"/>
        <end position="305"/>
    </location>
</feature>
<evidence type="ECO:0000256" key="7">
    <source>
        <dbReference type="SAM" id="Phobius"/>
    </source>
</evidence>
<evidence type="ECO:0000256" key="2">
    <source>
        <dbReference type="ARBA" id="ARBA00007362"/>
    </source>
</evidence>
<dbReference type="PANTHER" id="PTHR32322:SF2">
    <property type="entry name" value="EAMA DOMAIN-CONTAINING PROTEIN"/>
    <property type="match status" value="1"/>
</dbReference>
<keyword evidence="10" id="KW-1185">Reference proteome</keyword>
<evidence type="ECO:0000313" key="9">
    <source>
        <dbReference type="EMBL" id="NYI05396.1"/>
    </source>
</evidence>
<accession>A0A852ZSI7</accession>
<feature type="domain" description="EamA" evidence="8">
    <location>
        <begin position="148"/>
        <end position="281"/>
    </location>
</feature>
<protein>
    <submittedName>
        <fullName evidence="9">Putative blue pigment (Indigoidine) exporter</fullName>
    </submittedName>
</protein>
<dbReference type="EMBL" id="JACBZD010000001">
    <property type="protein sequence ID" value="NYI05396.1"/>
    <property type="molecule type" value="Genomic_DNA"/>
</dbReference>
<evidence type="ECO:0000259" key="8">
    <source>
        <dbReference type="Pfam" id="PF00892"/>
    </source>
</evidence>
<evidence type="ECO:0000313" key="10">
    <source>
        <dbReference type="Proteomes" id="UP000567795"/>
    </source>
</evidence>
<dbReference type="GO" id="GO:0016020">
    <property type="term" value="C:membrane"/>
    <property type="evidence" value="ECO:0007669"/>
    <property type="project" value="UniProtKB-SubCell"/>
</dbReference>
<dbReference type="InterPro" id="IPR000620">
    <property type="entry name" value="EamA_dom"/>
</dbReference>
<dbReference type="AlphaFoldDB" id="A0A852ZSI7"/>
<feature type="transmembrane region" description="Helical" evidence="7">
    <location>
        <begin position="94"/>
        <end position="115"/>
    </location>
</feature>
<comment type="similarity">
    <text evidence="2">Belongs to the EamA transporter family.</text>
</comment>
<feature type="transmembrane region" description="Helical" evidence="7">
    <location>
        <begin position="266"/>
        <end position="284"/>
    </location>
</feature>
<evidence type="ECO:0000256" key="6">
    <source>
        <dbReference type="SAM" id="MobiDB-lite"/>
    </source>
</evidence>
<comment type="caution">
    <text evidence="9">The sequence shown here is derived from an EMBL/GenBank/DDBJ whole genome shotgun (WGS) entry which is preliminary data.</text>
</comment>
<evidence type="ECO:0000256" key="1">
    <source>
        <dbReference type="ARBA" id="ARBA00004141"/>
    </source>
</evidence>
<evidence type="ECO:0000256" key="5">
    <source>
        <dbReference type="ARBA" id="ARBA00023136"/>
    </source>
</evidence>
<dbReference type="Pfam" id="PF00892">
    <property type="entry name" value="EamA"/>
    <property type="match status" value="2"/>
</dbReference>
<comment type="subcellular location">
    <subcellularLocation>
        <location evidence="1">Membrane</location>
        <topology evidence="1">Multi-pass membrane protein</topology>
    </subcellularLocation>
</comment>
<feature type="transmembrane region" description="Helical" evidence="7">
    <location>
        <begin position="146"/>
        <end position="166"/>
    </location>
</feature>
<feature type="region of interest" description="Disordered" evidence="6">
    <location>
        <begin position="287"/>
        <end position="312"/>
    </location>
</feature>
<dbReference type="Proteomes" id="UP000567795">
    <property type="component" value="Unassembled WGS sequence"/>
</dbReference>
<keyword evidence="3 7" id="KW-0812">Transmembrane</keyword>
<gene>
    <name evidence="9" type="ORF">FHU37_002339</name>
</gene>
<dbReference type="SUPFAM" id="SSF103481">
    <property type="entry name" value="Multidrug resistance efflux transporter EmrE"/>
    <property type="match status" value="2"/>
</dbReference>
<feature type="transmembrane region" description="Helical" evidence="7">
    <location>
        <begin position="38"/>
        <end position="56"/>
    </location>
</feature>
<evidence type="ECO:0000256" key="4">
    <source>
        <dbReference type="ARBA" id="ARBA00022989"/>
    </source>
</evidence>
<feature type="domain" description="EamA" evidence="8">
    <location>
        <begin position="11"/>
        <end position="137"/>
    </location>
</feature>
<name>A0A852ZSI7_9ACTN</name>
<evidence type="ECO:0000256" key="3">
    <source>
        <dbReference type="ARBA" id="ARBA00022692"/>
    </source>
</evidence>
<reference evidence="9 10" key="1">
    <citation type="submission" date="2020-07" db="EMBL/GenBank/DDBJ databases">
        <title>Sequencing the genomes of 1000 actinobacteria strains.</title>
        <authorList>
            <person name="Klenk H.-P."/>
        </authorList>
    </citation>
    <scope>NUCLEOTIDE SEQUENCE [LARGE SCALE GENOMIC DNA]</scope>
    <source>
        <strain evidence="9 10">DSM 42178</strain>
    </source>
</reference>
<feature type="transmembrane region" description="Helical" evidence="7">
    <location>
        <begin position="122"/>
        <end position="140"/>
    </location>
</feature>
<keyword evidence="5 7" id="KW-0472">Membrane</keyword>
<sequence length="312" mass="31902">MSASRATRQATLLAALAPISWGSTYLVTTELLPPDRPFFTGVARALPAGLLLLAVTRTLPRGAWWWRAPLLGALNIGVFFATLFIAAYRLPGGVAAVAGAAAPLVVMLLSTVLLGQRLRLRPALLGVAALGGIALVVLRATARLDAVGVAAALAGTVSMALATVLAKRWGPPADAGALALTGWQLTAGGLLLLPVAAWTEGAPPALTAVNLAGYAYLALLNTALAYWLWFRGIAALGAVPLSFLGLLSPLTAATLGWLLLGQTLTGWQLLGGAVALLGTVLAQLPAARRNPPPPPTQPAPRPPIPAHARTAA</sequence>
<keyword evidence="4 7" id="KW-1133">Transmembrane helix</keyword>
<dbReference type="RefSeq" id="WP_179814139.1">
    <property type="nucleotide sequence ID" value="NZ_JACBZD010000001.1"/>
</dbReference>
<feature type="transmembrane region" description="Helical" evidence="7">
    <location>
        <begin position="68"/>
        <end position="88"/>
    </location>
</feature>
<proteinExistence type="inferred from homology"/>
<dbReference type="PANTHER" id="PTHR32322">
    <property type="entry name" value="INNER MEMBRANE TRANSPORTER"/>
    <property type="match status" value="1"/>
</dbReference>
<organism evidence="9 10">
    <name type="scientific">Allostreptomyces psammosilenae</name>
    <dbReference type="NCBI Taxonomy" id="1892865"/>
    <lineage>
        <taxon>Bacteria</taxon>
        <taxon>Bacillati</taxon>
        <taxon>Actinomycetota</taxon>
        <taxon>Actinomycetes</taxon>
        <taxon>Kitasatosporales</taxon>
        <taxon>Streptomycetaceae</taxon>
        <taxon>Allostreptomyces</taxon>
    </lineage>
</organism>
<dbReference type="InterPro" id="IPR050638">
    <property type="entry name" value="AA-Vitamin_Transporters"/>
</dbReference>
<feature type="transmembrane region" description="Helical" evidence="7">
    <location>
        <begin position="178"/>
        <end position="199"/>
    </location>
</feature>